<dbReference type="PANTHER" id="PTHR43738">
    <property type="entry name" value="ABC TRANSPORTER, MEMBRANE PROTEIN"/>
    <property type="match status" value="1"/>
</dbReference>
<protein>
    <submittedName>
        <fullName evidence="10">FtsX-like permease family protein</fullName>
    </submittedName>
    <submittedName>
        <fullName evidence="9">Peptide ABC transporter permease</fullName>
    </submittedName>
</protein>
<dbReference type="OrthoDB" id="9784014at2"/>
<dbReference type="GO" id="GO:0005886">
    <property type="term" value="C:plasma membrane"/>
    <property type="evidence" value="ECO:0007669"/>
    <property type="project" value="UniProtKB-SubCell"/>
</dbReference>
<dbReference type="EMBL" id="NSJB01000008">
    <property type="protein sequence ID" value="PAT36591.1"/>
    <property type="molecule type" value="Genomic_DNA"/>
</dbReference>
<evidence type="ECO:0000313" key="9">
    <source>
        <dbReference type="EMBL" id="PAT36591.1"/>
    </source>
</evidence>
<feature type="transmembrane region" description="Helical" evidence="6">
    <location>
        <begin position="17"/>
        <end position="36"/>
    </location>
</feature>
<reference evidence="10 12" key="2">
    <citation type="submission" date="2018-10" db="EMBL/GenBank/DDBJ databases">
        <title>Comamonadaceae CDC group NO-1 genome sequencing and assembly.</title>
        <authorList>
            <person name="Bernier A.-M."/>
            <person name="Bernard K."/>
        </authorList>
    </citation>
    <scope>NUCLEOTIDE SEQUENCE [LARGE SCALE GENOMIC DNA]</scope>
    <source>
        <strain evidence="10 12">NML180582</strain>
    </source>
</reference>
<dbReference type="Proteomes" id="UP000275180">
    <property type="component" value="Unassembled WGS sequence"/>
</dbReference>
<evidence type="ECO:0000313" key="11">
    <source>
        <dbReference type="Proteomes" id="UP000218054"/>
    </source>
</evidence>
<evidence type="ECO:0000313" key="10">
    <source>
        <dbReference type="EMBL" id="RMX11170.1"/>
    </source>
</evidence>
<evidence type="ECO:0000256" key="4">
    <source>
        <dbReference type="ARBA" id="ARBA00022989"/>
    </source>
</evidence>
<feature type="domain" description="MacB-like periplasmic core" evidence="8">
    <location>
        <begin position="20"/>
        <end position="263"/>
    </location>
</feature>
<reference evidence="9 11" key="1">
    <citation type="submission" date="2017-08" db="EMBL/GenBank/DDBJ databases">
        <title>WGS of Clinical strains of the CDC Group NO-1 linked to zoonotic infections in humans.</title>
        <authorList>
            <person name="Bernier A.-M."/>
            <person name="Bernard K."/>
        </authorList>
    </citation>
    <scope>NUCLEOTIDE SEQUENCE [LARGE SCALE GENOMIC DNA]</scope>
    <source>
        <strain evidence="9 11">NML00-0135</strain>
    </source>
</reference>
<evidence type="ECO:0000259" key="7">
    <source>
        <dbReference type="Pfam" id="PF02687"/>
    </source>
</evidence>
<feature type="transmembrane region" description="Helical" evidence="6">
    <location>
        <begin position="336"/>
        <end position="365"/>
    </location>
</feature>
<dbReference type="RefSeq" id="WP_095540173.1">
    <property type="nucleotide sequence ID" value="NZ_NSJB01000008.1"/>
</dbReference>
<accession>A0A3M6R8J5</accession>
<dbReference type="EMBL" id="RDQJ01000017">
    <property type="protein sequence ID" value="RMX11170.1"/>
    <property type="molecule type" value="Genomic_DNA"/>
</dbReference>
<dbReference type="InterPro" id="IPR051125">
    <property type="entry name" value="ABC-4/HrtB_transporter"/>
</dbReference>
<dbReference type="PANTHER" id="PTHR43738:SF2">
    <property type="entry name" value="ABC TRANSPORTER PERMEASE"/>
    <property type="match status" value="1"/>
</dbReference>
<sequence length="421" mass="45884">MHALFRLAWQSAWNRRFTLALTMFSIALSTFMLLGVERIRSDVREGFGSAVSGTDLIVGARTGSVQLLLYSVFRIGAATNNIRWQSVQDIERMRGVRWVIPLSLGDSHRGYPVLGTSADYFTHFRYGQKQSLQLRSGKPFEDLFDAVLGADVARQLGYRLGDKITLTHGAGGPINAIEHDDKPFVVSGILAPTGTPVDRTVHISLQAMQALHVDWSNGVRLPGRSVSAQAVRDMDLSPRNVTTVLIGLQSRAQVFSLQRQINQYRGEPLMAVLPGVAMDELWGVIGTGERALLLMSALVAFVSLLGMVAVVLAGLNERRRELAVLRAVGARPAHIIWLLALEGALATGLGVLLGILALGLSAAAAAPWLLNQFGLHIHWWQVTPLQWWILLGLLCTGFAASLIPGWRAYRLSLVDGLAPPV</sequence>
<feature type="transmembrane region" description="Helical" evidence="6">
    <location>
        <begin position="385"/>
        <end position="403"/>
    </location>
</feature>
<evidence type="ECO:0000256" key="3">
    <source>
        <dbReference type="ARBA" id="ARBA00022692"/>
    </source>
</evidence>
<dbReference type="InterPro" id="IPR025857">
    <property type="entry name" value="MacB_PCD"/>
</dbReference>
<organism evidence="9 11">
    <name type="scientific">Vandammella animalimorsus</name>
    <dbReference type="NCBI Taxonomy" id="2029117"/>
    <lineage>
        <taxon>Bacteria</taxon>
        <taxon>Pseudomonadati</taxon>
        <taxon>Pseudomonadota</taxon>
        <taxon>Betaproteobacteria</taxon>
        <taxon>Burkholderiales</taxon>
        <taxon>Comamonadaceae</taxon>
        <taxon>Vandammella</taxon>
    </lineage>
</organism>
<keyword evidence="4 6" id="KW-1133">Transmembrane helix</keyword>
<gene>
    <name evidence="9" type="ORF">CK625_09970</name>
    <name evidence="10" type="ORF">EBQ34_11000</name>
</gene>
<feature type="domain" description="ABC3 transporter permease C-terminal" evidence="7">
    <location>
        <begin position="294"/>
        <end position="412"/>
    </location>
</feature>
<dbReference type="Pfam" id="PF02687">
    <property type="entry name" value="FtsX"/>
    <property type="match status" value="1"/>
</dbReference>
<keyword evidence="5 6" id="KW-0472">Membrane</keyword>
<keyword evidence="11" id="KW-1185">Reference proteome</keyword>
<keyword evidence="2" id="KW-1003">Cell membrane</keyword>
<evidence type="ECO:0000259" key="8">
    <source>
        <dbReference type="Pfam" id="PF12704"/>
    </source>
</evidence>
<dbReference type="Pfam" id="PF12704">
    <property type="entry name" value="MacB_PCD"/>
    <property type="match status" value="1"/>
</dbReference>
<feature type="transmembrane region" description="Helical" evidence="6">
    <location>
        <begin position="291"/>
        <end position="315"/>
    </location>
</feature>
<dbReference type="Proteomes" id="UP000218054">
    <property type="component" value="Unassembled WGS sequence"/>
</dbReference>
<evidence type="ECO:0000313" key="12">
    <source>
        <dbReference type="Proteomes" id="UP000275180"/>
    </source>
</evidence>
<evidence type="ECO:0000256" key="1">
    <source>
        <dbReference type="ARBA" id="ARBA00004651"/>
    </source>
</evidence>
<evidence type="ECO:0000256" key="6">
    <source>
        <dbReference type="SAM" id="Phobius"/>
    </source>
</evidence>
<dbReference type="AlphaFoldDB" id="A0A2A2AFS1"/>
<dbReference type="InterPro" id="IPR003838">
    <property type="entry name" value="ABC3_permease_C"/>
</dbReference>
<name>A0A2A2AFS1_9BURK</name>
<accession>A0A2A2AFS1</accession>
<evidence type="ECO:0000256" key="5">
    <source>
        <dbReference type="ARBA" id="ARBA00023136"/>
    </source>
</evidence>
<comment type="caution">
    <text evidence="9">The sequence shown here is derived from an EMBL/GenBank/DDBJ whole genome shotgun (WGS) entry which is preliminary data.</text>
</comment>
<evidence type="ECO:0000256" key="2">
    <source>
        <dbReference type="ARBA" id="ARBA00022475"/>
    </source>
</evidence>
<proteinExistence type="predicted"/>
<keyword evidence="3 6" id="KW-0812">Transmembrane</keyword>
<comment type="subcellular location">
    <subcellularLocation>
        <location evidence="1">Cell membrane</location>
        <topology evidence="1">Multi-pass membrane protein</topology>
    </subcellularLocation>
</comment>